<name>A0ABD1SK50_9LAMI</name>
<protein>
    <submittedName>
        <fullName evidence="1">Retrotransposon gag domain-containing protein</fullName>
    </submittedName>
</protein>
<gene>
    <name evidence="1" type="ORF">Fot_34950</name>
</gene>
<dbReference type="Proteomes" id="UP001604277">
    <property type="component" value="Unassembled WGS sequence"/>
</dbReference>
<organism evidence="1 2">
    <name type="scientific">Forsythia ovata</name>
    <dbReference type="NCBI Taxonomy" id="205694"/>
    <lineage>
        <taxon>Eukaryota</taxon>
        <taxon>Viridiplantae</taxon>
        <taxon>Streptophyta</taxon>
        <taxon>Embryophyta</taxon>
        <taxon>Tracheophyta</taxon>
        <taxon>Spermatophyta</taxon>
        <taxon>Magnoliopsida</taxon>
        <taxon>eudicotyledons</taxon>
        <taxon>Gunneridae</taxon>
        <taxon>Pentapetalae</taxon>
        <taxon>asterids</taxon>
        <taxon>lamiids</taxon>
        <taxon>Lamiales</taxon>
        <taxon>Oleaceae</taxon>
        <taxon>Forsythieae</taxon>
        <taxon>Forsythia</taxon>
    </lineage>
</organism>
<evidence type="ECO:0000313" key="2">
    <source>
        <dbReference type="Proteomes" id="UP001604277"/>
    </source>
</evidence>
<comment type="caution">
    <text evidence="1">The sequence shown here is derived from an EMBL/GenBank/DDBJ whole genome shotgun (WGS) entry which is preliminary data.</text>
</comment>
<proteinExistence type="predicted"/>
<evidence type="ECO:0000313" key="1">
    <source>
        <dbReference type="EMBL" id="KAL2501102.1"/>
    </source>
</evidence>
<sequence>MFEQIKYHSRREETRHDEILFLYLSDLRLATLLIAVTKVIRKVDALAPLPNCTTGFIPYGCLRKTCEWQCLQYYKGRQRCLYDASRRVTAPPPTTEILATAEIPPAVEILPAVEISPSETMQTQEMMSTSRYSIPANWENLLNEKVDEVIARMKNRERPITVKEDPLIEELMSIPLPLKLKEPIGDFDGTTDPIDHIRTIQDRVRLHCWPDAIACRAFPMTLRKYTKEWFDTLPP</sequence>
<accession>A0ABD1SK50</accession>
<dbReference type="AlphaFoldDB" id="A0ABD1SK50"/>
<keyword evidence="2" id="KW-1185">Reference proteome</keyword>
<reference evidence="2" key="1">
    <citation type="submission" date="2024-07" db="EMBL/GenBank/DDBJ databases">
        <title>Two chromosome-level genome assemblies of Korean endemic species Abeliophyllum distichum and Forsythia ovata (Oleaceae).</title>
        <authorList>
            <person name="Jang H."/>
        </authorList>
    </citation>
    <scope>NUCLEOTIDE SEQUENCE [LARGE SCALE GENOMIC DNA]</scope>
</reference>
<dbReference type="EMBL" id="JBFOLJ010000010">
    <property type="protein sequence ID" value="KAL2501102.1"/>
    <property type="molecule type" value="Genomic_DNA"/>
</dbReference>